<sequence length="525" mass="59155">MAVQSSASSSFHDEYSTPKILTWARGLETFERMDFVYRLIHSLFPTELRYIHGIIDGLLKRDEALCSASVQQANDFVRLSNYYEAHVPHHVLSDDGLRRQFIVDLSALHPLNFYCADIFFAVLHRAELMSWAFNRNQETMLKEMILIVTMVARHAAFRFDNRLYTWQVARKLLKSLHDLQNMEETNALYMPEYEDSSHGDERPVQPEVFEAEPVLTTSGSVVRAEQRSRDHAEVLMNGHGESLLPPPEPVHVPPPSPVHNAAFPPLNSGQSSTTVSLPRPHLDYAKMTKERSPQNDQRRDSQQRLSDASSPPKKDQIPPLGQRANSVGNYSSLNEEIRSESREGKGRKVFQTQRSAPLENEPINELAYNQSSAAAAHPTNKMPCHQSSVDQTNHTLHNGPVIGNADLPMEDSALRIAESGHRTTTESQIVMKIKTTGNFPNSYAMTMQNGPRFPSNHLVPQGPPPGQSVAQQKLVTCYNCGQTGHYGDQCPRKPPMNPEQAEKYCPLRRDAKQYTEAGRTPSRHH</sequence>
<feature type="region of interest" description="Disordered" evidence="2">
    <location>
        <begin position="238"/>
        <end position="362"/>
    </location>
</feature>
<evidence type="ECO:0000256" key="2">
    <source>
        <dbReference type="SAM" id="MobiDB-lite"/>
    </source>
</evidence>
<evidence type="ECO:0000256" key="1">
    <source>
        <dbReference type="PROSITE-ProRule" id="PRU00047"/>
    </source>
</evidence>
<dbReference type="Pfam" id="PF26034">
    <property type="entry name" value="PHAT_SMAUG"/>
    <property type="match status" value="1"/>
</dbReference>
<reference evidence="4 5" key="1">
    <citation type="journal article" date="2016" name="Nat. Commun.">
        <title>Extremotolerant tardigrade genome and improved radiotolerance of human cultured cells by tardigrade-unique protein.</title>
        <authorList>
            <person name="Hashimoto T."/>
            <person name="Horikawa D.D."/>
            <person name="Saito Y."/>
            <person name="Kuwahara H."/>
            <person name="Kozuka-Hata H."/>
            <person name="Shin-I T."/>
            <person name="Minakuchi Y."/>
            <person name="Ohishi K."/>
            <person name="Motoyama A."/>
            <person name="Aizu T."/>
            <person name="Enomoto A."/>
            <person name="Kondo K."/>
            <person name="Tanaka S."/>
            <person name="Hara Y."/>
            <person name="Koshikawa S."/>
            <person name="Sagara H."/>
            <person name="Miura T."/>
            <person name="Yokobori S."/>
            <person name="Miyagawa K."/>
            <person name="Suzuki Y."/>
            <person name="Kubo T."/>
            <person name="Oyama M."/>
            <person name="Kohara Y."/>
            <person name="Fujiyama A."/>
            <person name="Arakawa K."/>
            <person name="Katayama T."/>
            <person name="Toyoda A."/>
            <person name="Kunieda T."/>
        </authorList>
    </citation>
    <scope>NUCLEOTIDE SEQUENCE [LARGE SCALE GENOMIC DNA]</scope>
    <source>
        <strain evidence="4 5">YOKOZUNA-1</strain>
    </source>
</reference>
<dbReference type="OrthoDB" id="6361509at2759"/>
<dbReference type="InterPro" id="IPR001878">
    <property type="entry name" value="Znf_CCHC"/>
</dbReference>
<feature type="compositionally biased region" description="Basic and acidic residues" evidence="2">
    <location>
        <begin position="280"/>
        <end position="302"/>
    </location>
</feature>
<protein>
    <recommendedName>
        <fullName evidence="3">CCHC-type domain-containing protein</fullName>
    </recommendedName>
</protein>
<feature type="compositionally biased region" description="Polar residues" evidence="2">
    <location>
        <begin position="267"/>
        <end position="276"/>
    </location>
</feature>
<evidence type="ECO:0000259" key="3">
    <source>
        <dbReference type="PROSITE" id="PS50158"/>
    </source>
</evidence>
<dbReference type="Proteomes" id="UP000186922">
    <property type="component" value="Unassembled WGS sequence"/>
</dbReference>
<dbReference type="EMBL" id="BDGG01000011">
    <property type="protein sequence ID" value="GAV05023.1"/>
    <property type="molecule type" value="Genomic_DNA"/>
</dbReference>
<organism evidence="4 5">
    <name type="scientific">Ramazzottius varieornatus</name>
    <name type="common">Water bear</name>
    <name type="synonym">Tardigrade</name>
    <dbReference type="NCBI Taxonomy" id="947166"/>
    <lineage>
        <taxon>Eukaryota</taxon>
        <taxon>Metazoa</taxon>
        <taxon>Ecdysozoa</taxon>
        <taxon>Tardigrada</taxon>
        <taxon>Eutardigrada</taxon>
        <taxon>Parachela</taxon>
        <taxon>Hypsibioidea</taxon>
        <taxon>Ramazzottiidae</taxon>
        <taxon>Ramazzottius</taxon>
    </lineage>
</organism>
<evidence type="ECO:0000313" key="5">
    <source>
        <dbReference type="Proteomes" id="UP000186922"/>
    </source>
</evidence>
<comment type="caution">
    <text evidence="4">The sequence shown here is derived from an EMBL/GenBank/DDBJ whole genome shotgun (WGS) entry which is preliminary data.</text>
</comment>
<dbReference type="PANTHER" id="PTHR16195">
    <property type="entry name" value="ZINC FINGER CCHC DOMAIN CONTAINING PROTEIN"/>
    <property type="match status" value="1"/>
</dbReference>
<dbReference type="SUPFAM" id="SSF57756">
    <property type="entry name" value="Retrovirus zinc finger-like domains"/>
    <property type="match status" value="1"/>
</dbReference>
<gene>
    <name evidence="4" type="primary">RvY_15211-1</name>
    <name evidence="4" type="synonym">RvY_15211.1</name>
    <name evidence="4" type="ORF">RvY_15211</name>
</gene>
<dbReference type="AlphaFoldDB" id="A0A1D1VXK6"/>
<keyword evidence="1" id="KW-0862">Zinc</keyword>
<dbReference type="Gene3D" id="4.10.60.10">
    <property type="entry name" value="Zinc finger, CCHC-type"/>
    <property type="match status" value="1"/>
</dbReference>
<evidence type="ECO:0000313" key="4">
    <source>
        <dbReference type="EMBL" id="GAV05023.1"/>
    </source>
</evidence>
<dbReference type="GO" id="GO:0008270">
    <property type="term" value="F:zinc ion binding"/>
    <property type="evidence" value="ECO:0007669"/>
    <property type="project" value="UniProtKB-KW"/>
</dbReference>
<feature type="compositionally biased region" description="Basic and acidic residues" evidence="2">
    <location>
        <begin position="500"/>
        <end position="513"/>
    </location>
</feature>
<feature type="compositionally biased region" description="Pro residues" evidence="2">
    <location>
        <begin position="244"/>
        <end position="257"/>
    </location>
</feature>
<keyword evidence="1" id="KW-0863">Zinc-finger</keyword>
<dbReference type="InterPro" id="IPR058599">
    <property type="entry name" value="PHAT_Smg/ZCCHC2-like"/>
</dbReference>
<dbReference type="STRING" id="947166.A0A1D1VXK6"/>
<dbReference type="PANTHER" id="PTHR16195:SF16">
    <property type="entry name" value="ZINC FINGER CCHC DOMAIN-CONTAINING PROTEIN 14"/>
    <property type="match status" value="1"/>
</dbReference>
<dbReference type="GO" id="GO:0003676">
    <property type="term" value="F:nucleic acid binding"/>
    <property type="evidence" value="ECO:0007669"/>
    <property type="project" value="InterPro"/>
</dbReference>
<dbReference type="InterPro" id="IPR036875">
    <property type="entry name" value="Znf_CCHC_sf"/>
</dbReference>
<accession>A0A1D1VXK6</accession>
<dbReference type="InterPro" id="IPR042344">
    <property type="entry name" value="ZCCHC14"/>
</dbReference>
<dbReference type="Pfam" id="PF00098">
    <property type="entry name" value="zf-CCHC"/>
    <property type="match status" value="1"/>
</dbReference>
<keyword evidence="5" id="KW-1185">Reference proteome</keyword>
<dbReference type="PROSITE" id="PS50158">
    <property type="entry name" value="ZF_CCHC"/>
    <property type="match status" value="1"/>
</dbReference>
<feature type="compositionally biased region" description="Basic and acidic residues" evidence="2">
    <location>
        <begin position="335"/>
        <end position="346"/>
    </location>
</feature>
<feature type="region of interest" description="Disordered" evidence="2">
    <location>
        <begin position="487"/>
        <end position="525"/>
    </location>
</feature>
<name>A0A1D1VXK6_RAMVA</name>
<keyword evidence="1" id="KW-0479">Metal-binding</keyword>
<dbReference type="SMART" id="SM00343">
    <property type="entry name" value="ZnF_C2HC"/>
    <property type="match status" value="1"/>
</dbReference>
<proteinExistence type="predicted"/>
<feature type="domain" description="CCHC-type" evidence="3">
    <location>
        <begin position="477"/>
        <end position="492"/>
    </location>
</feature>
<feature type="compositionally biased region" description="Polar residues" evidence="2">
    <location>
        <begin position="323"/>
        <end position="334"/>
    </location>
</feature>